<evidence type="ECO:0000313" key="3">
    <source>
        <dbReference type="Proteomes" id="UP000184073"/>
    </source>
</evidence>
<name>A0A1L9P2P0_ASPVE</name>
<dbReference type="Gene3D" id="3.50.30.50">
    <property type="entry name" value="Putative cyclase"/>
    <property type="match status" value="1"/>
</dbReference>
<accession>A0A1L9P2P0</accession>
<dbReference type="SUPFAM" id="SSF102198">
    <property type="entry name" value="Putative cyclase"/>
    <property type="match status" value="1"/>
</dbReference>
<protein>
    <recommendedName>
        <fullName evidence="4">Cyclase</fullName>
    </recommendedName>
</protein>
<dbReference type="Pfam" id="PF04199">
    <property type="entry name" value="Cyclase"/>
    <property type="match status" value="1"/>
</dbReference>
<dbReference type="OrthoDB" id="5396at2759"/>
<dbReference type="GeneID" id="63723568"/>
<keyword evidence="3" id="KW-1185">Reference proteome</keyword>
<dbReference type="PANTHER" id="PTHR34861:SF11">
    <property type="entry name" value="CYCLASE"/>
    <property type="match status" value="1"/>
</dbReference>
<reference evidence="3" key="1">
    <citation type="journal article" date="2017" name="Genome Biol.">
        <title>Comparative genomics reveals high biological diversity and specific adaptations in the industrially and medically important fungal genus Aspergillus.</title>
        <authorList>
            <person name="de Vries R.P."/>
            <person name="Riley R."/>
            <person name="Wiebenga A."/>
            <person name="Aguilar-Osorio G."/>
            <person name="Amillis S."/>
            <person name="Uchima C.A."/>
            <person name="Anderluh G."/>
            <person name="Asadollahi M."/>
            <person name="Askin M."/>
            <person name="Barry K."/>
            <person name="Battaglia E."/>
            <person name="Bayram O."/>
            <person name="Benocci T."/>
            <person name="Braus-Stromeyer S.A."/>
            <person name="Caldana C."/>
            <person name="Canovas D."/>
            <person name="Cerqueira G.C."/>
            <person name="Chen F."/>
            <person name="Chen W."/>
            <person name="Choi C."/>
            <person name="Clum A."/>
            <person name="Dos Santos R.A."/>
            <person name="Damasio A.R."/>
            <person name="Diallinas G."/>
            <person name="Emri T."/>
            <person name="Fekete E."/>
            <person name="Flipphi M."/>
            <person name="Freyberg S."/>
            <person name="Gallo A."/>
            <person name="Gournas C."/>
            <person name="Habgood R."/>
            <person name="Hainaut M."/>
            <person name="Harispe M.L."/>
            <person name="Henrissat B."/>
            <person name="Hilden K.S."/>
            <person name="Hope R."/>
            <person name="Hossain A."/>
            <person name="Karabika E."/>
            <person name="Karaffa L."/>
            <person name="Karanyi Z."/>
            <person name="Krasevec N."/>
            <person name="Kuo A."/>
            <person name="Kusch H."/>
            <person name="LaButti K."/>
            <person name="Lagendijk E.L."/>
            <person name="Lapidus A."/>
            <person name="Levasseur A."/>
            <person name="Lindquist E."/>
            <person name="Lipzen A."/>
            <person name="Logrieco A.F."/>
            <person name="MacCabe A."/>
            <person name="Maekelae M.R."/>
            <person name="Malavazi I."/>
            <person name="Melin P."/>
            <person name="Meyer V."/>
            <person name="Mielnichuk N."/>
            <person name="Miskei M."/>
            <person name="Molnar A.P."/>
            <person name="Mule G."/>
            <person name="Ngan C.Y."/>
            <person name="Orejas M."/>
            <person name="Orosz E."/>
            <person name="Ouedraogo J.P."/>
            <person name="Overkamp K.M."/>
            <person name="Park H.-S."/>
            <person name="Perrone G."/>
            <person name="Piumi F."/>
            <person name="Punt P.J."/>
            <person name="Ram A.F."/>
            <person name="Ramon A."/>
            <person name="Rauscher S."/>
            <person name="Record E."/>
            <person name="Riano-Pachon D.M."/>
            <person name="Robert V."/>
            <person name="Roehrig J."/>
            <person name="Ruller R."/>
            <person name="Salamov A."/>
            <person name="Salih N.S."/>
            <person name="Samson R.A."/>
            <person name="Sandor E."/>
            <person name="Sanguinetti M."/>
            <person name="Schuetze T."/>
            <person name="Sepcic K."/>
            <person name="Shelest E."/>
            <person name="Sherlock G."/>
            <person name="Sophianopoulou V."/>
            <person name="Squina F.M."/>
            <person name="Sun H."/>
            <person name="Susca A."/>
            <person name="Todd R.B."/>
            <person name="Tsang A."/>
            <person name="Unkles S.E."/>
            <person name="van de Wiele N."/>
            <person name="van Rossen-Uffink D."/>
            <person name="Oliveira J.V."/>
            <person name="Vesth T.C."/>
            <person name="Visser J."/>
            <person name="Yu J.-H."/>
            <person name="Zhou M."/>
            <person name="Andersen M.R."/>
            <person name="Archer D.B."/>
            <person name="Baker S.E."/>
            <person name="Benoit I."/>
            <person name="Brakhage A.A."/>
            <person name="Braus G.H."/>
            <person name="Fischer R."/>
            <person name="Frisvad J.C."/>
            <person name="Goldman G.H."/>
            <person name="Houbraken J."/>
            <person name="Oakley B."/>
            <person name="Pocsi I."/>
            <person name="Scazzocchio C."/>
            <person name="Seiboth B."/>
            <person name="vanKuyk P.A."/>
            <person name="Wortman J."/>
            <person name="Dyer P.S."/>
            <person name="Grigoriev I.V."/>
        </authorList>
    </citation>
    <scope>NUCLEOTIDE SEQUENCE [LARGE SCALE GENOMIC DNA]</scope>
    <source>
        <strain evidence="3">CBS 583.65</strain>
    </source>
</reference>
<gene>
    <name evidence="2" type="ORF">ASPVEDRAFT_145324</name>
</gene>
<evidence type="ECO:0008006" key="4">
    <source>
        <dbReference type="Google" id="ProtNLM"/>
    </source>
</evidence>
<dbReference type="AlphaFoldDB" id="A0A1L9P2P0"/>
<dbReference type="GO" id="GO:0019441">
    <property type="term" value="P:L-tryptophan catabolic process to kynurenine"/>
    <property type="evidence" value="ECO:0007669"/>
    <property type="project" value="InterPro"/>
</dbReference>
<dbReference type="EMBL" id="KV878125">
    <property type="protein sequence ID" value="OJI95768.1"/>
    <property type="molecule type" value="Genomic_DNA"/>
</dbReference>
<comment type="similarity">
    <text evidence="1">Belongs to the Cyclase 1 superfamily.</text>
</comment>
<organism evidence="2 3">
    <name type="scientific">Aspergillus versicolor CBS 583.65</name>
    <dbReference type="NCBI Taxonomy" id="1036611"/>
    <lineage>
        <taxon>Eukaryota</taxon>
        <taxon>Fungi</taxon>
        <taxon>Dikarya</taxon>
        <taxon>Ascomycota</taxon>
        <taxon>Pezizomycotina</taxon>
        <taxon>Eurotiomycetes</taxon>
        <taxon>Eurotiomycetidae</taxon>
        <taxon>Eurotiales</taxon>
        <taxon>Aspergillaceae</taxon>
        <taxon>Aspergillus</taxon>
        <taxon>Aspergillus subgen. Nidulantes</taxon>
    </lineage>
</organism>
<sequence length="349" mass="38970">MSPPYLSVIHWMLKVLGKASLPDTEAQFKAAPITTISRPAFSELPLRKGDPKGSAWQLWGKDDELGSLNLITEDVSRSAAAEVALGKSVNLNLPLDVPLKPMNPRRKPCVHTFIAKGHANDDELDFNTQSSSHWDGLRHFPYKETGQFYNGVTQEELLATERIGIQNVAINPIVTRGVLVDWYSFALRNGLPHRAFTNQAIPLEQLLQVAREQGVTFRRGDVLIIRTGWTAAYSKLSTEEKERLGGRDDRASIGVEATEDYFRWHWEQQFAAVASDTVAYEAWPSPRSWGVCMHEVLLSGWGTPIGECWDLEELSETCKKMNRWTFLLTSQPLNLPGGVASPPNATAVF</sequence>
<dbReference type="Proteomes" id="UP000184073">
    <property type="component" value="Unassembled WGS sequence"/>
</dbReference>
<dbReference type="InterPro" id="IPR037175">
    <property type="entry name" value="KFase_sf"/>
</dbReference>
<dbReference type="RefSeq" id="XP_040661531.1">
    <property type="nucleotide sequence ID" value="XM_040808057.1"/>
</dbReference>
<proteinExistence type="inferred from homology"/>
<dbReference type="VEuPathDB" id="FungiDB:ASPVEDRAFT_145324"/>
<dbReference type="PANTHER" id="PTHR34861">
    <property type="match status" value="1"/>
</dbReference>
<dbReference type="InterPro" id="IPR007325">
    <property type="entry name" value="KFase/CYL"/>
</dbReference>
<dbReference type="GO" id="GO:0004061">
    <property type="term" value="F:arylformamidase activity"/>
    <property type="evidence" value="ECO:0007669"/>
    <property type="project" value="InterPro"/>
</dbReference>
<evidence type="ECO:0000256" key="1">
    <source>
        <dbReference type="ARBA" id="ARBA00007865"/>
    </source>
</evidence>
<evidence type="ECO:0000313" key="2">
    <source>
        <dbReference type="EMBL" id="OJI95768.1"/>
    </source>
</evidence>